<name>A0A6N8CRX6_9BACI</name>
<dbReference type="CDD" id="cd02955">
    <property type="entry name" value="SSP411"/>
    <property type="match status" value="1"/>
</dbReference>
<sequence>MTSKQEPNRLINEKSPYLLQHAYNPVDWYPWGEEAFEKARSENKPLLVSIGYSTCHWCHVMAHESFEDVDTAQIINEHYVAIKVDREERPDIDAVYMTVCQALTGHGGWPLNVFITPDQKPFYAGTYFPKTSMGGIPSFKDVLLSLSKQYQEDPQKIQDVGLSIVEGLSQQSANENKLSIDIFQQTFEQLLRSFDTSYGGFGSEPKFPSPHQLTFLLRFFHWTKNESALKMVTKTLHSMAKGGIRDHIGGGFARYSVDKKWLVPHFEKMLYDQALITLSYTEAYVLTKDPIFKEIVYETIHYVERELLDEKGGFYCAEDADSEGVEGKYYVWSPLEVLDVLGDNLGEVFCAAYDITEEGNFEGKSIPNQIDVNLDEVMDTFKLSEEEMSNILTEVKDILLSHRNKRIHPHKDDKILTSWNALMIVALAKAGQVFKEEHFINLAENAFEFIESTLTKDGELMARYRLGEIKHNAYLDDYAFLAWACDTLYDATYHVVYLEKMRHYVDEMIQKFEDKEQGGFYLKNISTPDLILKTKEVYDGAIPSGNSVACYVLYRLSRRLGNPIYEHHMNRSGQAFSDQVASYPMGYTFFLSSILQPHAEPKELVIVEGASRQINNNELKLGQLFLPNVVVISGTEEELTRLNSDYQAYKAISDRTTYYLCENYQCQAPTNDVNKIITQF</sequence>
<dbReference type="Gene3D" id="1.50.10.10">
    <property type="match status" value="2"/>
</dbReference>
<dbReference type="SUPFAM" id="SSF48208">
    <property type="entry name" value="Six-hairpin glycosidases"/>
    <property type="match status" value="1"/>
</dbReference>
<reference evidence="2 3" key="1">
    <citation type="submission" date="2019-11" db="EMBL/GenBank/DDBJ databases">
        <title>Terrilactibacillus tamarindus sp. nov. BCM23-1 isolated from bark of Tamarindus indica.</title>
        <authorList>
            <person name="Kingkaew E."/>
            <person name="Tanasupawat S."/>
        </authorList>
    </citation>
    <scope>NUCLEOTIDE SEQUENCE [LARGE SCALE GENOMIC DNA]</scope>
    <source>
        <strain evidence="2 3">BCM23-1</strain>
    </source>
</reference>
<dbReference type="InterPro" id="IPR008928">
    <property type="entry name" value="6-hairpin_glycosidase_sf"/>
</dbReference>
<accession>A0A6N8CRX6</accession>
<gene>
    <name evidence="2" type="ORF">GMB86_13090</name>
</gene>
<organism evidence="2 3">
    <name type="scientific">Terrilactibacillus tamarindi</name>
    <dbReference type="NCBI Taxonomy" id="2599694"/>
    <lineage>
        <taxon>Bacteria</taxon>
        <taxon>Bacillati</taxon>
        <taxon>Bacillota</taxon>
        <taxon>Bacilli</taxon>
        <taxon>Bacillales</taxon>
        <taxon>Bacillaceae</taxon>
        <taxon>Terrilactibacillus</taxon>
    </lineage>
</organism>
<dbReference type="InterPro" id="IPR012341">
    <property type="entry name" value="6hp_glycosidase-like_sf"/>
</dbReference>
<dbReference type="RefSeq" id="WP_155220649.1">
    <property type="nucleotide sequence ID" value="NZ_WNHB01000023.1"/>
</dbReference>
<dbReference type="PANTHER" id="PTHR42899:SF1">
    <property type="entry name" value="SPERMATOGENESIS-ASSOCIATED PROTEIN 20"/>
    <property type="match status" value="1"/>
</dbReference>
<dbReference type="EMBL" id="WNHB01000023">
    <property type="protein sequence ID" value="MTT32942.1"/>
    <property type="molecule type" value="Genomic_DNA"/>
</dbReference>
<dbReference type="OrthoDB" id="9762614at2"/>
<dbReference type="SUPFAM" id="SSF52833">
    <property type="entry name" value="Thioredoxin-like"/>
    <property type="match status" value="1"/>
</dbReference>
<dbReference type="InterPro" id="IPR004879">
    <property type="entry name" value="Ssp411-like_TRX"/>
</dbReference>
<dbReference type="PANTHER" id="PTHR42899">
    <property type="entry name" value="SPERMATOGENESIS-ASSOCIATED PROTEIN 20"/>
    <property type="match status" value="1"/>
</dbReference>
<dbReference type="InterPro" id="IPR036249">
    <property type="entry name" value="Thioredoxin-like_sf"/>
</dbReference>
<dbReference type="AlphaFoldDB" id="A0A6N8CRX6"/>
<evidence type="ECO:0000313" key="2">
    <source>
        <dbReference type="EMBL" id="MTT32942.1"/>
    </source>
</evidence>
<dbReference type="InterPro" id="IPR024705">
    <property type="entry name" value="Ssp411"/>
</dbReference>
<dbReference type="Proteomes" id="UP000440978">
    <property type="component" value="Unassembled WGS sequence"/>
</dbReference>
<dbReference type="PIRSF" id="PIRSF006402">
    <property type="entry name" value="UCP006402_thioredoxin"/>
    <property type="match status" value="1"/>
</dbReference>
<keyword evidence="3" id="KW-1185">Reference proteome</keyword>
<evidence type="ECO:0000313" key="3">
    <source>
        <dbReference type="Proteomes" id="UP000440978"/>
    </source>
</evidence>
<proteinExistence type="predicted"/>
<dbReference type="Pfam" id="PF03190">
    <property type="entry name" value="Thioredox_DsbH"/>
    <property type="match status" value="1"/>
</dbReference>
<feature type="domain" description="Spermatogenesis-associated protein 20-like TRX" evidence="1">
    <location>
        <begin position="7"/>
        <end position="166"/>
    </location>
</feature>
<evidence type="ECO:0000259" key="1">
    <source>
        <dbReference type="Pfam" id="PF03190"/>
    </source>
</evidence>
<protein>
    <submittedName>
        <fullName evidence="2">DUF255 domain-containing protein</fullName>
    </submittedName>
</protein>
<comment type="caution">
    <text evidence="2">The sequence shown here is derived from an EMBL/GenBank/DDBJ whole genome shotgun (WGS) entry which is preliminary data.</text>
</comment>
<dbReference type="GO" id="GO:0005975">
    <property type="term" value="P:carbohydrate metabolic process"/>
    <property type="evidence" value="ECO:0007669"/>
    <property type="project" value="InterPro"/>
</dbReference>
<dbReference type="Gene3D" id="3.40.30.10">
    <property type="entry name" value="Glutaredoxin"/>
    <property type="match status" value="1"/>
</dbReference>